<dbReference type="AlphaFoldDB" id="A0A2H3B6W8"/>
<feature type="compositionally biased region" description="Low complexity" evidence="1">
    <location>
        <begin position="259"/>
        <end position="276"/>
    </location>
</feature>
<dbReference type="EMBL" id="KZ293440">
    <property type="protein sequence ID" value="PBK66611.1"/>
    <property type="molecule type" value="Genomic_DNA"/>
</dbReference>
<keyword evidence="4" id="KW-1185">Reference proteome</keyword>
<evidence type="ECO:0000256" key="1">
    <source>
        <dbReference type="SAM" id="MobiDB-lite"/>
    </source>
</evidence>
<feature type="compositionally biased region" description="Basic and acidic residues" evidence="1">
    <location>
        <begin position="194"/>
        <end position="214"/>
    </location>
</feature>
<keyword evidence="2" id="KW-0812">Transmembrane</keyword>
<dbReference type="Proteomes" id="UP000218334">
    <property type="component" value="Unassembled WGS sequence"/>
</dbReference>
<organism evidence="3 4">
    <name type="scientific">Armillaria solidipes</name>
    <dbReference type="NCBI Taxonomy" id="1076256"/>
    <lineage>
        <taxon>Eukaryota</taxon>
        <taxon>Fungi</taxon>
        <taxon>Dikarya</taxon>
        <taxon>Basidiomycota</taxon>
        <taxon>Agaricomycotina</taxon>
        <taxon>Agaricomycetes</taxon>
        <taxon>Agaricomycetidae</taxon>
        <taxon>Agaricales</taxon>
        <taxon>Marasmiineae</taxon>
        <taxon>Physalacriaceae</taxon>
        <taxon>Armillaria</taxon>
    </lineage>
</organism>
<feature type="transmembrane region" description="Helical" evidence="2">
    <location>
        <begin position="12"/>
        <end position="34"/>
    </location>
</feature>
<sequence>MTPDLSNELTITLSTAAVGAVLIALSTAAIIIAWRRPILDFLYRHGILIQPQPVPQPFPLHYVLPYQGSGTTVDQPLVANSVQEVQRRSYPTPPSDESLPSREEPRNATPGPSNAPRTPSPAPAANDRDIRARYEQFPPPPYDPTDVPTPERAMAPLRSRPLEHNAPFPTQPWQRIFIRPPAPFPDESSSSEDDIPRDVEINEPHPLQRLEAPKESSPSAATTTTTTSLSSETTHPPQTLLVDQHDQEETMTPSIHMAPTTSGPSSPPSTDSSSVPKESRPGSSNEPTLRGDTLSPLEADQIWTSTLPPTEEHRYPDLGPTQRSRLGSLLTETKRYDEQIQDEGYVAPTGNEQYRSSATYRLGMCTISVLRWIRTVNTDTGPYREHLQRHKIRPYSYGWNTVIEGVIGGNVMPSKYSSSSTNGPYTDNGTDTVWT</sequence>
<feature type="region of interest" description="Disordered" evidence="1">
    <location>
        <begin position="161"/>
        <end position="299"/>
    </location>
</feature>
<accession>A0A2H3B6W8</accession>
<evidence type="ECO:0000313" key="3">
    <source>
        <dbReference type="EMBL" id="PBK66611.1"/>
    </source>
</evidence>
<evidence type="ECO:0000313" key="4">
    <source>
        <dbReference type="Proteomes" id="UP000218334"/>
    </source>
</evidence>
<feature type="region of interest" description="Disordered" evidence="1">
    <location>
        <begin position="82"/>
        <end position="125"/>
    </location>
</feature>
<keyword evidence="2" id="KW-0472">Membrane</keyword>
<reference evidence="4" key="1">
    <citation type="journal article" date="2017" name="Nat. Ecol. Evol.">
        <title>Genome expansion and lineage-specific genetic innovations in the forest pathogenic fungi Armillaria.</title>
        <authorList>
            <person name="Sipos G."/>
            <person name="Prasanna A.N."/>
            <person name="Walter M.C."/>
            <person name="O'Connor E."/>
            <person name="Balint B."/>
            <person name="Krizsan K."/>
            <person name="Kiss B."/>
            <person name="Hess J."/>
            <person name="Varga T."/>
            <person name="Slot J."/>
            <person name="Riley R."/>
            <person name="Boka B."/>
            <person name="Rigling D."/>
            <person name="Barry K."/>
            <person name="Lee J."/>
            <person name="Mihaltcheva S."/>
            <person name="LaButti K."/>
            <person name="Lipzen A."/>
            <person name="Waldron R."/>
            <person name="Moloney N.M."/>
            <person name="Sperisen C."/>
            <person name="Kredics L."/>
            <person name="Vagvoelgyi C."/>
            <person name="Patrignani A."/>
            <person name="Fitzpatrick D."/>
            <person name="Nagy I."/>
            <person name="Doyle S."/>
            <person name="Anderson J.B."/>
            <person name="Grigoriev I.V."/>
            <person name="Gueldener U."/>
            <person name="Muensterkoetter M."/>
            <person name="Nagy L.G."/>
        </authorList>
    </citation>
    <scope>NUCLEOTIDE SEQUENCE [LARGE SCALE GENOMIC DNA]</scope>
    <source>
        <strain evidence="4">28-4</strain>
    </source>
</reference>
<feature type="region of interest" description="Disordered" evidence="1">
    <location>
        <begin position="415"/>
        <end position="435"/>
    </location>
</feature>
<feature type="region of interest" description="Disordered" evidence="1">
    <location>
        <begin position="306"/>
        <end position="325"/>
    </location>
</feature>
<proteinExistence type="predicted"/>
<protein>
    <submittedName>
        <fullName evidence="3">Uncharacterized protein</fullName>
    </submittedName>
</protein>
<evidence type="ECO:0000256" key="2">
    <source>
        <dbReference type="SAM" id="Phobius"/>
    </source>
</evidence>
<gene>
    <name evidence="3" type="ORF">ARMSODRAFT_1021413</name>
</gene>
<keyword evidence="2" id="KW-1133">Transmembrane helix</keyword>
<feature type="compositionally biased region" description="Low complexity" evidence="1">
    <location>
        <begin position="215"/>
        <end position="234"/>
    </location>
</feature>
<name>A0A2H3B6W8_9AGAR</name>